<dbReference type="Pfam" id="PF00672">
    <property type="entry name" value="HAMP"/>
    <property type="match status" value="1"/>
</dbReference>
<dbReference type="CDD" id="cd06225">
    <property type="entry name" value="HAMP"/>
    <property type="match status" value="1"/>
</dbReference>
<organism evidence="11 12">
    <name type="scientific">Brumicola blandensis</name>
    <dbReference type="NCBI Taxonomy" id="3075611"/>
    <lineage>
        <taxon>Bacteria</taxon>
        <taxon>Pseudomonadati</taxon>
        <taxon>Pseudomonadota</taxon>
        <taxon>Gammaproteobacteria</taxon>
        <taxon>Alteromonadales</taxon>
        <taxon>Alteromonadaceae</taxon>
        <taxon>Brumicola</taxon>
    </lineage>
</organism>
<evidence type="ECO:0000256" key="6">
    <source>
        <dbReference type="ARBA" id="ARBA00029447"/>
    </source>
</evidence>
<keyword evidence="2 8" id="KW-0812">Transmembrane</keyword>
<dbReference type="PROSITE" id="PS50885">
    <property type="entry name" value="HAMP"/>
    <property type="match status" value="1"/>
</dbReference>
<dbReference type="FunFam" id="1.10.287.950:FF:000001">
    <property type="entry name" value="Methyl-accepting chemotaxis sensory transducer"/>
    <property type="match status" value="1"/>
</dbReference>
<dbReference type="AlphaFoldDB" id="A0AAW8QVG0"/>
<dbReference type="CDD" id="cd11386">
    <property type="entry name" value="MCP_signal"/>
    <property type="match status" value="1"/>
</dbReference>
<proteinExistence type="inferred from homology"/>
<dbReference type="InterPro" id="IPR004089">
    <property type="entry name" value="MCPsignal_dom"/>
</dbReference>
<dbReference type="Pfam" id="PF14827">
    <property type="entry name" value="dCache_3"/>
    <property type="match status" value="1"/>
</dbReference>
<evidence type="ECO:0000256" key="5">
    <source>
        <dbReference type="ARBA" id="ARBA00023224"/>
    </source>
</evidence>
<accession>A0AAW8QVG0</accession>
<dbReference type="InterPro" id="IPR003660">
    <property type="entry name" value="HAMP_dom"/>
</dbReference>
<evidence type="ECO:0000256" key="7">
    <source>
        <dbReference type="PROSITE-ProRule" id="PRU00284"/>
    </source>
</evidence>
<evidence type="ECO:0000256" key="8">
    <source>
        <dbReference type="SAM" id="Phobius"/>
    </source>
</evidence>
<protein>
    <submittedName>
        <fullName evidence="11">Methyl-accepting chemotaxis protein</fullName>
    </submittedName>
</protein>
<dbReference type="Gene3D" id="6.10.340.10">
    <property type="match status" value="1"/>
</dbReference>
<dbReference type="GO" id="GO:0007165">
    <property type="term" value="P:signal transduction"/>
    <property type="evidence" value="ECO:0007669"/>
    <property type="project" value="UniProtKB-KW"/>
</dbReference>
<evidence type="ECO:0000256" key="2">
    <source>
        <dbReference type="ARBA" id="ARBA00022692"/>
    </source>
</evidence>
<dbReference type="InterPro" id="IPR029150">
    <property type="entry name" value="dCache_3"/>
</dbReference>
<evidence type="ECO:0000256" key="3">
    <source>
        <dbReference type="ARBA" id="ARBA00022989"/>
    </source>
</evidence>
<dbReference type="GO" id="GO:0016020">
    <property type="term" value="C:membrane"/>
    <property type="evidence" value="ECO:0007669"/>
    <property type="project" value="UniProtKB-SubCell"/>
</dbReference>
<feature type="domain" description="Methyl-accepting transducer" evidence="9">
    <location>
        <begin position="369"/>
        <end position="605"/>
    </location>
</feature>
<dbReference type="EMBL" id="JAVRIE010000001">
    <property type="protein sequence ID" value="MDT0580967.1"/>
    <property type="molecule type" value="Genomic_DNA"/>
</dbReference>
<comment type="caution">
    <text evidence="11">The sequence shown here is derived from an EMBL/GenBank/DDBJ whole genome shotgun (WGS) entry which is preliminary data.</text>
</comment>
<evidence type="ECO:0000256" key="1">
    <source>
        <dbReference type="ARBA" id="ARBA00004141"/>
    </source>
</evidence>
<keyword evidence="12" id="KW-1185">Reference proteome</keyword>
<dbReference type="Gene3D" id="1.10.287.950">
    <property type="entry name" value="Methyl-accepting chemotaxis protein"/>
    <property type="match status" value="1"/>
</dbReference>
<evidence type="ECO:0000259" key="9">
    <source>
        <dbReference type="PROSITE" id="PS50111"/>
    </source>
</evidence>
<evidence type="ECO:0000313" key="11">
    <source>
        <dbReference type="EMBL" id="MDT0580967.1"/>
    </source>
</evidence>
<keyword evidence="5 7" id="KW-0807">Transducer</keyword>
<dbReference type="PROSITE" id="PS50111">
    <property type="entry name" value="CHEMOTAXIS_TRANSDUC_2"/>
    <property type="match status" value="1"/>
</dbReference>
<keyword evidence="3 8" id="KW-1133">Transmembrane helix</keyword>
<evidence type="ECO:0000259" key="10">
    <source>
        <dbReference type="PROSITE" id="PS50885"/>
    </source>
</evidence>
<dbReference type="SUPFAM" id="SSF103190">
    <property type="entry name" value="Sensory domain-like"/>
    <property type="match status" value="1"/>
</dbReference>
<dbReference type="SMART" id="SM00304">
    <property type="entry name" value="HAMP"/>
    <property type="match status" value="1"/>
</dbReference>
<dbReference type="RefSeq" id="WP_311359783.1">
    <property type="nucleotide sequence ID" value="NZ_JAVRIE010000001.1"/>
</dbReference>
<comment type="similarity">
    <text evidence="6">Belongs to the methyl-accepting chemotaxis (MCP) protein family.</text>
</comment>
<name>A0AAW8QVG0_9ALTE</name>
<evidence type="ECO:0000313" key="12">
    <source>
        <dbReference type="Proteomes" id="UP001249020"/>
    </source>
</evidence>
<dbReference type="Pfam" id="PF00015">
    <property type="entry name" value="MCPsignal"/>
    <property type="match status" value="1"/>
</dbReference>
<keyword evidence="4 8" id="KW-0472">Membrane</keyword>
<dbReference type="PANTHER" id="PTHR32089:SF119">
    <property type="entry name" value="METHYL-ACCEPTING CHEMOTAXIS PROTEIN CTPL"/>
    <property type="match status" value="1"/>
</dbReference>
<dbReference type="PANTHER" id="PTHR32089">
    <property type="entry name" value="METHYL-ACCEPTING CHEMOTAXIS PROTEIN MCPB"/>
    <property type="match status" value="1"/>
</dbReference>
<comment type="subcellular location">
    <subcellularLocation>
        <location evidence="1">Membrane</location>
        <topology evidence="1">Multi-pass membrane protein</topology>
    </subcellularLocation>
</comment>
<dbReference type="SMART" id="SM00283">
    <property type="entry name" value="MA"/>
    <property type="match status" value="1"/>
</dbReference>
<dbReference type="Proteomes" id="UP001249020">
    <property type="component" value="Unassembled WGS sequence"/>
</dbReference>
<dbReference type="GO" id="GO:0006935">
    <property type="term" value="P:chemotaxis"/>
    <property type="evidence" value="ECO:0007669"/>
    <property type="project" value="UniProtKB-ARBA"/>
</dbReference>
<sequence length="642" mass="70570">MFDSLKISTRVQLGFSVVLVFAIVLIVSVVHLNIVGIIGQAEQRELLNLHESAAAEIESEGRLAQAMSHIIAHTPHWNKLLKERRRDELAQEMDPMFQSLKEQYGIRQFQFHLPPATSFLRAHKPEKYGDDLTAFRSTIIETNNSKQPVKGLEKGVAGLGIRGINPIFYERQHIGSVEFGMSFGQLFFDNFKDKYGAEIALYVKQDSKYKTFGGTLRQNDIKNGMLFSQDELNQIMDGTALKIDAELKDVSYSIYGKYIEDYSGEKVGVMAIAINREEYMSAISNARNASLLIGFIALVVGLVFARLIANSIVTPIEQAMFAMNDIAKGDGDLTKRLREAGKDEISSMAKAFNLFSEKVRLMVTDVENATTNLATSAEEMSVITNETNQDVIEQQMEIEMVASAMNEMTTTVQGVANLANDASDAARDAESETQVGKRVVTEAVKAIDSLALEIENATNVIHQLESDNEKIGSVLDVIRGIAEQTNLLALNAAIEAARAGEQGRGFAVVADEVRTLASRTQASTQEIQSMIETLQTGSRSAVAVMQLSQAKSKESVEQASIAQKSFDVITAATKKISNMNLEIAHSAREQSNVSEEINKNIVNINEVVDRTTVGAKQTKLAGQELSSLAIKLKDLVSQFKIR</sequence>
<gene>
    <name evidence="11" type="ORF">RM544_00275</name>
</gene>
<feature type="transmembrane region" description="Helical" evidence="8">
    <location>
        <begin position="12"/>
        <end position="38"/>
    </location>
</feature>
<feature type="transmembrane region" description="Helical" evidence="8">
    <location>
        <begin position="289"/>
        <end position="309"/>
    </location>
</feature>
<evidence type="ECO:0000256" key="4">
    <source>
        <dbReference type="ARBA" id="ARBA00023136"/>
    </source>
</evidence>
<dbReference type="InterPro" id="IPR029151">
    <property type="entry name" value="Sensor-like_sf"/>
</dbReference>
<dbReference type="SUPFAM" id="SSF58104">
    <property type="entry name" value="Methyl-accepting chemotaxis protein (MCP) signaling domain"/>
    <property type="match status" value="1"/>
</dbReference>
<reference evidence="11 12" key="1">
    <citation type="submission" date="2023-09" db="EMBL/GenBank/DDBJ databases">
        <authorList>
            <person name="Rey-Velasco X."/>
        </authorList>
    </citation>
    <scope>NUCLEOTIDE SEQUENCE [LARGE SCALE GENOMIC DNA]</scope>
    <source>
        <strain evidence="11 12">W409</strain>
    </source>
</reference>
<feature type="domain" description="HAMP" evidence="10">
    <location>
        <begin position="310"/>
        <end position="364"/>
    </location>
</feature>